<organism evidence="2 3">
    <name type="scientific">Volvox reticuliferus</name>
    <dbReference type="NCBI Taxonomy" id="1737510"/>
    <lineage>
        <taxon>Eukaryota</taxon>
        <taxon>Viridiplantae</taxon>
        <taxon>Chlorophyta</taxon>
        <taxon>core chlorophytes</taxon>
        <taxon>Chlorophyceae</taxon>
        <taxon>CS clade</taxon>
        <taxon>Chlamydomonadales</taxon>
        <taxon>Volvocaceae</taxon>
        <taxon>Volvox</taxon>
    </lineage>
</organism>
<feature type="non-terminal residue" evidence="2">
    <location>
        <position position="819"/>
    </location>
</feature>
<sequence length="819" mass="87089">RIHVAAPLRAVLKPLRRAPADAVAGTRNLGPAVGPAATTTVAKTIATAAPSVRIEVSEPPVIRARSLATHLETKGTPGTASRAGRLRPGTPYELATATPVPALLISDMGGTVPPTGTASAAAAAAAAGLPAAKQMQRRKAATARAAVATTPSRRLAASAAAALHLPARAVHVTATRALVAMKYAATATLCAFFPRTCRILGIVALLSGPSLPLLPPLLLPPLPGLRRLRGWLQQPPPNPLLRGPLRKAFAPLGPLRGPFAVFATLRLVMPVVAPAVWRNIMYWQRTMPIVARYLLTSRRASALRSRGQEEEAEELWQRQHEWGAGALFDMLAELKGFYLKLGQILASKTDMLPQPYTESLSRLLDRLPPAPYRVVRRTIAADLGVPPEVLFRELDPFPLASATIAQVHRGQLPDGWPVVVKVQHGPARRMMRSDLANLSALSGLMEAAGLQLGFDHGSLVREYNVQVPMEFDFGREARVASAIRSSLESAAESYPALRRVVVPRMVPSHSGGRVLTMEYLDGVPILDIVGMDLAVRHGLMTSLILAYGIMILRDGLFHSDPHPGNVLAMRRRRTAATTAAGQGGFGTGGFRTASLDGGGRGAEAADGNWLHPSYYSALYSPAPTSPSQIDMEDLQVALVDFGQAKQLSAASRARYAMLVAAMAVRDDELVLAVAGELGLVVDNCSDAFAAVAAYILFDTRMDFPEAHMGPMDPEAHEFRSAKVPSLPQDLFMIMRTITLLRGLLSSLHVDVSSAQLWRPLALQVLADLTPVYNGPVMGAMHDVIAPDTAAQLAADLAAVELLDFGGSGSVGLPSPSMAA</sequence>
<protein>
    <recommendedName>
        <fullName evidence="1">ABC1 atypical kinase-like domain-containing protein</fullName>
    </recommendedName>
</protein>
<accession>A0A8J4GDV6</accession>
<feature type="domain" description="ABC1 atypical kinase-like" evidence="1">
    <location>
        <begin position="363"/>
        <end position="573"/>
    </location>
</feature>
<dbReference type="EMBL" id="BNCQ01000018">
    <property type="protein sequence ID" value="GIM05267.1"/>
    <property type="molecule type" value="Genomic_DNA"/>
</dbReference>
<gene>
    <name evidence="2" type="ORF">Vretimale_9718</name>
</gene>
<dbReference type="SUPFAM" id="SSF56112">
    <property type="entry name" value="Protein kinase-like (PK-like)"/>
    <property type="match status" value="1"/>
</dbReference>
<feature type="non-terminal residue" evidence="2">
    <location>
        <position position="1"/>
    </location>
</feature>
<dbReference type="InterPro" id="IPR051130">
    <property type="entry name" value="Mito_struct-func_regulator"/>
</dbReference>
<dbReference type="Pfam" id="PF03109">
    <property type="entry name" value="ABC1"/>
    <property type="match status" value="1"/>
</dbReference>
<comment type="caution">
    <text evidence="2">The sequence shown here is derived from an EMBL/GenBank/DDBJ whole genome shotgun (WGS) entry which is preliminary data.</text>
</comment>
<dbReference type="InterPro" id="IPR011009">
    <property type="entry name" value="Kinase-like_dom_sf"/>
</dbReference>
<evidence type="ECO:0000259" key="1">
    <source>
        <dbReference type="Pfam" id="PF03109"/>
    </source>
</evidence>
<evidence type="ECO:0000313" key="3">
    <source>
        <dbReference type="Proteomes" id="UP000722791"/>
    </source>
</evidence>
<dbReference type="PANTHER" id="PTHR43173:SF12">
    <property type="entry name" value="PROTEIN KINASE SUPERFAMILY PROTEIN"/>
    <property type="match status" value="1"/>
</dbReference>
<name>A0A8J4GDV6_9CHLO</name>
<dbReference type="PANTHER" id="PTHR43173">
    <property type="entry name" value="ABC1 FAMILY PROTEIN"/>
    <property type="match status" value="1"/>
</dbReference>
<dbReference type="CDD" id="cd05121">
    <property type="entry name" value="ABC1_ADCK3-like"/>
    <property type="match status" value="1"/>
</dbReference>
<proteinExistence type="predicted"/>
<dbReference type="Proteomes" id="UP000722791">
    <property type="component" value="Unassembled WGS sequence"/>
</dbReference>
<reference evidence="2" key="1">
    <citation type="journal article" date="2021" name="Proc. Natl. Acad. Sci. U.S.A.">
        <title>Three genomes in the algal genus Volvox reveal the fate of a haploid sex-determining region after a transition to homothallism.</title>
        <authorList>
            <person name="Yamamoto K."/>
            <person name="Hamaji T."/>
            <person name="Kawai-Toyooka H."/>
            <person name="Matsuzaki R."/>
            <person name="Takahashi F."/>
            <person name="Nishimura Y."/>
            <person name="Kawachi M."/>
            <person name="Noguchi H."/>
            <person name="Minakuchi Y."/>
            <person name="Umen J.G."/>
            <person name="Toyoda A."/>
            <person name="Nozaki H."/>
        </authorList>
    </citation>
    <scope>NUCLEOTIDE SEQUENCE</scope>
    <source>
        <strain evidence="2">NIES-3785</strain>
    </source>
</reference>
<dbReference type="AlphaFoldDB" id="A0A8J4GDV6"/>
<evidence type="ECO:0000313" key="2">
    <source>
        <dbReference type="EMBL" id="GIM05267.1"/>
    </source>
</evidence>
<dbReference type="InterPro" id="IPR004147">
    <property type="entry name" value="ABC1_dom"/>
</dbReference>